<dbReference type="AlphaFoldDB" id="A0ABD3AK25"/>
<accession>A0ABD3AK25</accession>
<dbReference type="PANTHER" id="PTHR33265">
    <property type="entry name" value="AVR9/CF-9 RAPIDLY ELICITED PROTEIN-RELATED"/>
    <property type="match status" value="1"/>
</dbReference>
<dbReference type="Pfam" id="PF05553">
    <property type="entry name" value="DUF761"/>
    <property type="match status" value="1"/>
</dbReference>
<proteinExistence type="predicted"/>
<dbReference type="InterPro" id="IPR008480">
    <property type="entry name" value="DUF761_pln"/>
</dbReference>
<gene>
    <name evidence="1" type="ORF">ACH5RR_010842</name>
</gene>
<dbReference type="PANTHER" id="PTHR33265:SF5">
    <property type="entry name" value="COTTON FIBER PROTEIN"/>
    <property type="match status" value="1"/>
</dbReference>
<reference evidence="1 2" key="1">
    <citation type="submission" date="2024-11" db="EMBL/GenBank/DDBJ databases">
        <title>A near-complete genome assembly of Cinchona calisaya.</title>
        <authorList>
            <person name="Lian D.C."/>
            <person name="Zhao X.W."/>
            <person name="Wei L."/>
        </authorList>
    </citation>
    <scope>NUCLEOTIDE SEQUENCE [LARGE SCALE GENOMIC DNA]</scope>
    <source>
        <tissue evidence="1">Nenye</tissue>
    </source>
</reference>
<comment type="caution">
    <text evidence="1">The sequence shown here is derived from an EMBL/GenBank/DDBJ whole genome shotgun (WGS) entry which is preliminary data.</text>
</comment>
<dbReference type="EMBL" id="JBJUIK010000004">
    <property type="protein sequence ID" value="KAL3531520.1"/>
    <property type="molecule type" value="Genomic_DNA"/>
</dbReference>
<dbReference type="Proteomes" id="UP001630127">
    <property type="component" value="Unassembled WGS sequence"/>
</dbReference>
<organism evidence="1 2">
    <name type="scientific">Cinchona calisaya</name>
    <dbReference type="NCBI Taxonomy" id="153742"/>
    <lineage>
        <taxon>Eukaryota</taxon>
        <taxon>Viridiplantae</taxon>
        <taxon>Streptophyta</taxon>
        <taxon>Embryophyta</taxon>
        <taxon>Tracheophyta</taxon>
        <taxon>Spermatophyta</taxon>
        <taxon>Magnoliopsida</taxon>
        <taxon>eudicotyledons</taxon>
        <taxon>Gunneridae</taxon>
        <taxon>Pentapetalae</taxon>
        <taxon>asterids</taxon>
        <taxon>lamiids</taxon>
        <taxon>Gentianales</taxon>
        <taxon>Rubiaceae</taxon>
        <taxon>Cinchonoideae</taxon>
        <taxon>Cinchoneae</taxon>
        <taxon>Cinchona</taxon>
    </lineage>
</organism>
<evidence type="ECO:0000313" key="1">
    <source>
        <dbReference type="EMBL" id="KAL3531520.1"/>
    </source>
</evidence>
<name>A0ABD3AK25_9GENT</name>
<protein>
    <submittedName>
        <fullName evidence="1">Uncharacterized protein</fullName>
    </submittedName>
</protein>
<evidence type="ECO:0000313" key="2">
    <source>
        <dbReference type="Proteomes" id="UP001630127"/>
    </source>
</evidence>
<sequence length="201" mass="23691">MQKNTKSVVLGRRAWNFLRLALLWARKGGVFKKSRMTMDHLRLMFPKLVKTLRHLANHHHHKQGALRYGERELSFDDTPVIHIKMHRPSSLRFKIPCINPPQLDFACDFDDHYYNNNPNDAITRKSFPKGADDDDYQLDEDEYYYSCGCSDICEQVNNEPPPSCDDEEGIDLKAEQFIAKFYQQIKLQRQISYLQHNEMIN</sequence>
<keyword evidence="2" id="KW-1185">Reference proteome</keyword>